<evidence type="ECO:0000256" key="4">
    <source>
        <dbReference type="ARBA" id="ARBA00023163"/>
    </source>
</evidence>
<keyword evidence="4" id="KW-0804">Transcription</keyword>
<dbReference type="Proteomes" id="UP000070539">
    <property type="component" value="Unassembled WGS sequence"/>
</dbReference>
<dbReference type="Pfam" id="PF08281">
    <property type="entry name" value="Sigma70_r4_2"/>
    <property type="match status" value="1"/>
</dbReference>
<dbReference type="EMBL" id="LRVM01000002">
    <property type="protein sequence ID" value="KXL53551.1"/>
    <property type="molecule type" value="Genomic_DNA"/>
</dbReference>
<organism evidence="7 8">
    <name type="scientific">Anaerotignum neopropionicum</name>
    <dbReference type="NCBI Taxonomy" id="36847"/>
    <lineage>
        <taxon>Bacteria</taxon>
        <taxon>Bacillati</taxon>
        <taxon>Bacillota</taxon>
        <taxon>Clostridia</taxon>
        <taxon>Lachnospirales</taxon>
        <taxon>Anaerotignaceae</taxon>
        <taxon>Anaerotignum</taxon>
    </lineage>
</organism>
<feature type="domain" description="RNA polymerase sigma-70 region 2" evidence="5">
    <location>
        <begin position="22"/>
        <end position="80"/>
    </location>
</feature>
<keyword evidence="8" id="KW-1185">Reference proteome</keyword>
<comment type="similarity">
    <text evidence="1">Belongs to the sigma-70 factor family. ECF subfamily.</text>
</comment>
<evidence type="ECO:0000256" key="3">
    <source>
        <dbReference type="ARBA" id="ARBA00023082"/>
    </source>
</evidence>
<evidence type="ECO:0000256" key="1">
    <source>
        <dbReference type="ARBA" id="ARBA00010641"/>
    </source>
</evidence>
<dbReference type="STRING" id="36847.CLNEO_07770"/>
<keyword evidence="3" id="KW-0731">Sigma factor</keyword>
<proteinExistence type="inferred from homology"/>
<dbReference type="PANTHER" id="PTHR43133">
    <property type="entry name" value="RNA POLYMERASE ECF-TYPE SIGMA FACTO"/>
    <property type="match status" value="1"/>
</dbReference>
<sequence>MENSATLVQELQNGNEKAFEALFELYKVKAVRTAYLLTGSRILADDIAQEAFVQCFLKIHTLKDPCQFKTWFFKCLTRIAWKMANKEKAATPVENIFEMADTNECGEIEKDFLKKEFSADIMKIINTLDEKQKTTILLYYYNEFSISEIAAVMGCFEGTVKSRLHTARKNLKKELDQKEAYLKEGLNNAVIYKF</sequence>
<dbReference type="GO" id="GO:0016987">
    <property type="term" value="F:sigma factor activity"/>
    <property type="evidence" value="ECO:0007669"/>
    <property type="project" value="UniProtKB-KW"/>
</dbReference>
<gene>
    <name evidence="7" type="primary">sigW_3</name>
    <name evidence="7" type="ORF">CLNEO_07770</name>
</gene>
<dbReference type="Gene3D" id="1.10.10.10">
    <property type="entry name" value="Winged helix-like DNA-binding domain superfamily/Winged helix DNA-binding domain"/>
    <property type="match status" value="1"/>
</dbReference>
<dbReference type="InterPro" id="IPR013249">
    <property type="entry name" value="RNA_pol_sigma70_r4_t2"/>
</dbReference>
<dbReference type="GO" id="GO:0006352">
    <property type="term" value="P:DNA-templated transcription initiation"/>
    <property type="evidence" value="ECO:0007669"/>
    <property type="project" value="InterPro"/>
</dbReference>
<accession>A0A136WG89</accession>
<evidence type="ECO:0000259" key="5">
    <source>
        <dbReference type="Pfam" id="PF04542"/>
    </source>
</evidence>
<dbReference type="InterPro" id="IPR013325">
    <property type="entry name" value="RNA_pol_sigma_r2"/>
</dbReference>
<dbReference type="CDD" id="cd06171">
    <property type="entry name" value="Sigma70_r4"/>
    <property type="match status" value="1"/>
</dbReference>
<dbReference type="InterPro" id="IPR039425">
    <property type="entry name" value="RNA_pol_sigma-70-like"/>
</dbReference>
<dbReference type="SUPFAM" id="SSF88946">
    <property type="entry name" value="Sigma2 domain of RNA polymerase sigma factors"/>
    <property type="match status" value="1"/>
</dbReference>
<comment type="caution">
    <text evidence="7">The sequence shown here is derived from an EMBL/GenBank/DDBJ whole genome shotgun (WGS) entry which is preliminary data.</text>
</comment>
<name>A0A136WG89_9FIRM</name>
<dbReference type="InterPro" id="IPR014284">
    <property type="entry name" value="RNA_pol_sigma-70_dom"/>
</dbReference>
<protein>
    <submittedName>
        <fullName evidence="7">ECF RNA polymerase sigma factor SigW</fullName>
    </submittedName>
</protein>
<keyword evidence="2" id="KW-0805">Transcription regulation</keyword>
<dbReference type="GO" id="GO:0003677">
    <property type="term" value="F:DNA binding"/>
    <property type="evidence" value="ECO:0007669"/>
    <property type="project" value="InterPro"/>
</dbReference>
<dbReference type="InterPro" id="IPR007627">
    <property type="entry name" value="RNA_pol_sigma70_r2"/>
</dbReference>
<dbReference type="RefSeq" id="WP_242864151.1">
    <property type="nucleotide sequence ID" value="NZ_LRVM01000002.1"/>
</dbReference>
<evidence type="ECO:0000313" key="8">
    <source>
        <dbReference type="Proteomes" id="UP000070539"/>
    </source>
</evidence>
<evidence type="ECO:0000313" key="7">
    <source>
        <dbReference type="EMBL" id="KXL53551.1"/>
    </source>
</evidence>
<dbReference type="PANTHER" id="PTHR43133:SF60">
    <property type="entry name" value="RNA POLYMERASE SIGMA FACTOR SIGV"/>
    <property type="match status" value="1"/>
</dbReference>
<dbReference type="AlphaFoldDB" id="A0A136WG89"/>
<evidence type="ECO:0000259" key="6">
    <source>
        <dbReference type="Pfam" id="PF08281"/>
    </source>
</evidence>
<dbReference type="SUPFAM" id="SSF88659">
    <property type="entry name" value="Sigma3 and sigma4 domains of RNA polymerase sigma factors"/>
    <property type="match status" value="1"/>
</dbReference>
<reference evidence="7 8" key="1">
    <citation type="submission" date="2016-01" db="EMBL/GenBank/DDBJ databases">
        <title>Genome sequence of Clostridium neopropionicum X4, DSM-3847.</title>
        <authorList>
            <person name="Poehlein A."/>
            <person name="Beck M.H."/>
            <person name="Bengelsdorf F.R."/>
            <person name="Daniel R."/>
            <person name="Duerre P."/>
        </authorList>
    </citation>
    <scope>NUCLEOTIDE SEQUENCE [LARGE SCALE GENOMIC DNA]</scope>
    <source>
        <strain evidence="7 8">DSM-3847</strain>
    </source>
</reference>
<dbReference type="NCBIfam" id="TIGR02937">
    <property type="entry name" value="sigma70-ECF"/>
    <property type="match status" value="1"/>
</dbReference>
<dbReference type="InterPro" id="IPR013324">
    <property type="entry name" value="RNA_pol_sigma_r3/r4-like"/>
</dbReference>
<dbReference type="Gene3D" id="1.10.1740.10">
    <property type="match status" value="1"/>
</dbReference>
<dbReference type="InterPro" id="IPR036388">
    <property type="entry name" value="WH-like_DNA-bd_sf"/>
</dbReference>
<evidence type="ECO:0000256" key="2">
    <source>
        <dbReference type="ARBA" id="ARBA00023015"/>
    </source>
</evidence>
<feature type="domain" description="RNA polymerase sigma factor 70 region 4 type 2" evidence="6">
    <location>
        <begin position="120"/>
        <end position="171"/>
    </location>
</feature>
<dbReference type="Pfam" id="PF04542">
    <property type="entry name" value="Sigma70_r2"/>
    <property type="match status" value="1"/>
</dbReference>